<keyword evidence="7" id="KW-0597">Phosphoprotein</keyword>
<dbReference type="InterPro" id="IPR007619">
    <property type="entry name" value="Herpes_U44"/>
</dbReference>
<proteinExistence type="inferred from homology"/>
<keyword evidence="12" id="KW-0449">Lipoprotein</keyword>
<evidence type="ECO:0000313" key="13">
    <source>
        <dbReference type="EMBL" id="AFK83908.1"/>
    </source>
</evidence>
<reference evidence="13 14" key="1">
    <citation type="journal article" date="2012" name="J. Virol.">
        <title>A Novel Bat Herpesvirus Encodes Homologues of Major Histocompatibility Complex Classes I and II, C-Type Lectin, and a Unique Family of Immune-Related Genes.</title>
        <authorList>
            <person name="Zhang H."/>
            <person name="Todd S."/>
            <person name="Tachedjian M."/>
            <person name="Barr J.A."/>
            <person name="Luo M."/>
            <person name="Yu M."/>
            <person name="Marsh G.A."/>
            <person name="Crameri G."/>
            <person name="Wang L.F."/>
        </authorList>
    </citation>
    <scope>NUCLEOTIDE SEQUENCE [LARGE SCALE GENOMIC DNA]</scope>
    <source>
        <strain evidence="13">B7D8</strain>
    </source>
</reference>
<evidence type="ECO:0000256" key="8">
    <source>
        <dbReference type="ARBA" id="ARBA00022812"/>
    </source>
</evidence>
<evidence type="ECO:0000256" key="9">
    <source>
        <dbReference type="ARBA" id="ARBA00022844"/>
    </source>
</evidence>
<evidence type="ECO:0000256" key="2">
    <source>
        <dbReference type="ARBA" id="ARBA00004136"/>
    </source>
</evidence>
<keyword evidence="11" id="KW-1035">Host cytoplasm</keyword>
<evidence type="ECO:0000256" key="11">
    <source>
        <dbReference type="ARBA" id="ARBA00023200"/>
    </source>
</evidence>
<evidence type="ECO:0000256" key="6">
    <source>
        <dbReference type="ARBA" id="ARBA00019508"/>
    </source>
</evidence>
<accession>I3VQ64</accession>
<dbReference type="Pfam" id="PF04533">
    <property type="entry name" value="Herpes_U44"/>
    <property type="match status" value="1"/>
</dbReference>
<dbReference type="EMBL" id="JQ805139">
    <property type="protein sequence ID" value="AFK83908.1"/>
    <property type="molecule type" value="Genomic_DNA"/>
</dbReference>
<organism evidence="13 14">
    <name type="scientific">miniopterid betaherpesvirus 1</name>
    <dbReference type="NCBI Taxonomy" id="3070189"/>
    <lineage>
        <taxon>Viruses</taxon>
        <taxon>Duplodnaviria</taxon>
        <taxon>Heunggongvirae</taxon>
        <taxon>Peploviricota</taxon>
        <taxon>Herviviricetes</taxon>
        <taxon>Herpesvirales</taxon>
        <taxon>Orthoherpesviridae</taxon>
        <taxon>Betaherpesvirinae</taxon>
        <taxon>Quwivirus</taxon>
        <taxon>Quwivirus miniopteridbeta1</taxon>
    </lineage>
</organism>
<protein>
    <recommendedName>
        <fullName evidence="6">Tegument protein UL51 homolog</fullName>
    </recommendedName>
</protein>
<evidence type="ECO:0000256" key="12">
    <source>
        <dbReference type="ARBA" id="ARBA00023288"/>
    </source>
</evidence>
<dbReference type="RefSeq" id="YP_010797096.1">
    <property type="nucleotide sequence ID" value="NC_076129.1"/>
</dbReference>
<keyword evidence="8" id="KW-1040">Host Golgi apparatus</keyword>
<dbReference type="GeneID" id="80534799"/>
<keyword evidence="10" id="KW-0564">Palmitate</keyword>
<dbReference type="GO" id="GO:0044423">
    <property type="term" value="C:virion component"/>
    <property type="evidence" value="ECO:0007669"/>
    <property type="project" value="UniProtKB-KW"/>
</dbReference>
<evidence type="ECO:0000256" key="10">
    <source>
        <dbReference type="ARBA" id="ARBA00023139"/>
    </source>
</evidence>
<evidence type="ECO:0000256" key="1">
    <source>
        <dbReference type="ARBA" id="ARBA00001991"/>
    </source>
</evidence>
<name>I3VQ64_9BETA</name>
<evidence type="ECO:0000256" key="7">
    <source>
        <dbReference type="ARBA" id="ARBA00022553"/>
    </source>
</evidence>
<dbReference type="KEGG" id="vg:80534799"/>
<evidence type="ECO:0000256" key="5">
    <source>
        <dbReference type="ARBA" id="ARBA00006551"/>
    </source>
</evidence>
<keyword evidence="9" id="KW-0946">Virion</keyword>
<evidence type="ECO:0000256" key="3">
    <source>
        <dbReference type="ARBA" id="ARBA00004192"/>
    </source>
</evidence>
<comment type="similarity">
    <text evidence="5">Belongs to the herpesviridae UL51 family.</text>
</comment>
<keyword evidence="14" id="KW-1185">Reference proteome</keyword>
<comment type="subcellular location">
    <subcellularLocation>
        <location evidence="2">Host Golgi apparatus</location>
    </subcellularLocation>
    <subcellularLocation>
        <location evidence="3">Host cytoplasm</location>
    </subcellularLocation>
    <subcellularLocation>
        <location evidence="4">Virion</location>
    </subcellularLocation>
</comment>
<dbReference type="Proteomes" id="UP000103899">
    <property type="component" value="Segment"/>
</dbReference>
<evidence type="ECO:0000313" key="14">
    <source>
        <dbReference type="Proteomes" id="UP000103899"/>
    </source>
</evidence>
<dbReference type="GO" id="GO:0044177">
    <property type="term" value="C:host cell Golgi apparatus"/>
    <property type="evidence" value="ECO:0007669"/>
    <property type="project" value="UniProtKB-SubCell"/>
</dbReference>
<comment type="function">
    <text evidence="1">Plays several roles during the time course of infection, including egress of virus particles from the perinuclear space and secondary envelopment of cytoplasmic capsids that bud into specific trans-Golgi network (TGN)-derived membranes.</text>
</comment>
<evidence type="ECO:0000256" key="4">
    <source>
        <dbReference type="ARBA" id="ARBA00004328"/>
    </source>
</evidence>
<sequence length="228" mass="26062">MMRYVRRLCDAVCWRNGKTKRYRGEEYILLRPCQDVELSDLETFLRENFSDLGIGCSDLTNFTKDSEVVKHLLRLLPVYKQCMSKYVFLSDFLENRCRPHMRPAAEIECQKSKRVLETLDVVMLKLVIGDFSLSENEGVERLIEKFSTDQSTLLEIERLERLIDMDRQESKHLMNTEVADATHAEAIISRLSEIPAIPLEDPDSVAGTAISSEGPDKESKGVAVCVRA</sequence>